<dbReference type="AlphaFoldDB" id="A0A4R8M5Q2"/>
<protein>
    <submittedName>
        <fullName evidence="1">Uncharacterized protein</fullName>
    </submittedName>
</protein>
<dbReference type="RefSeq" id="WP_133968700.1">
    <property type="nucleotide sequence ID" value="NZ_SORL01000011.1"/>
</dbReference>
<organism evidence="1 2">
    <name type="scientific">Algibacter lectus</name>
    <dbReference type="NCBI Taxonomy" id="221126"/>
    <lineage>
        <taxon>Bacteria</taxon>
        <taxon>Pseudomonadati</taxon>
        <taxon>Bacteroidota</taxon>
        <taxon>Flavobacteriia</taxon>
        <taxon>Flavobacteriales</taxon>
        <taxon>Flavobacteriaceae</taxon>
        <taxon>Algibacter</taxon>
    </lineage>
</organism>
<accession>A0A4R8M5Q2</accession>
<sequence length="262" mass="29553">MKQKLLFLFFLASLNFYGQTVEILGKVTGVSDVENIHVINKTGQAYTVTDAHGEFKLRVRLHDTIVFTSIRYKLQEIVVSNETVLNKAVLVKLNEQVNQLDTVIVGKILTGDLLSDIKNTKGDRPLNFFDVGIPGYTGRIATINERQLSEASGFNPGLGSSGYGLGASVGFTPIINAISGRTKMLKRRVKIEQKDGLMHSIKSRLGKDFFASNPLDEDKQMDFFYFCSDDANFIKYCKNQNDFKVLVFLRMKYKQYLENIKP</sequence>
<dbReference type="Proteomes" id="UP000294824">
    <property type="component" value="Unassembled WGS sequence"/>
</dbReference>
<dbReference type="EMBL" id="SORL01000011">
    <property type="protein sequence ID" value="TDY60649.1"/>
    <property type="molecule type" value="Genomic_DNA"/>
</dbReference>
<proteinExistence type="predicted"/>
<gene>
    <name evidence="1" type="ORF">DFQ06_3231</name>
</gene>
<comment type="caution">
    <text evidence="1">The sequence shown here is derived from an EMBL/GenBank/DDBJ whole genome shotgun (WGS) entry which is preliminary data.</text>
</comment>
<keyword evidence="2" id="KW-1185">Reference proteome</keyword>
<evidence type="ECO:0000313" key="2">
    <source>
        <dbReference type="Proteomes" id="UP000294824"/>
    </source>
</evidence>
<evidence type="ECO:0000313" key="1">
    <source>
        <dbReference type="EMBL" id="TDY60649.1"/>
    </source>
</evidence>
<dbReference type="InterPro" id="IPR008969">
    <property type="entry name" value="CarboxyPept-like_regulatory"/>
</dbReference>
<dbReference type="SUPFAM" id="SSF49464">
    <property type="entry name" value="Carboxypeptidase regulatory domain-like"/>
    <property type="match status" value="1"/>
</dbReference>
<reference evidence="1 2" key="1">
    <citation type="submission" date="2019-03" db="EMBL/GenBank/DDBJ databases">
        <title>Genomic Encyclopedia of Type Strains, Phase III (KMG-III): the genomes of soil and plant-associated and newly described type strains.</title>
        <authorList>
            <person name="Whitman W."/>
        </authorList>
    </citation>
    <scope>NUCLEOTIDE SEQUENCE [LARGE SCALE GENOMIC DNA]</scope>
    <source>
        <strain evidence="1 2">CECT 8301</strain>
    </source>
</reference>
<name>A0A4R8M5Q2_9FLAO</name>